<dbReference type="AlphaFoldDB" id="D2EGL7"/>
<reference evidence="1 2" key="1">
    <citation type="journal article" date="2010" name="Proc. Natl. Acad. Sci. U.S.A.">
        <title>Enigmatic, ultrasmall, uncultivated Archaea.</title>
        <authorList>
            <person name="Baker B.J."/>
            <person name="Comolli L.R."/>
            <person name="Dick G.J."/>
            <person name="Hauser L.J."/>
            <person name="Hyatt D."/>
            <person name="Dill B.D."/>
            <person name="Land M.L."/>
            <person name="Verberkmoes N.C."/>
            <person name="Hettich R.L."/>
            <person name="Banfield J.F."/>
        </authorList>
    </citation>
    <scope>NUCLEOTIDE SEQUENCE [LARGE SCALE GENOMIC DNA]</scope>
</reference>
<evidence type="ECO:0000313" key="2">
    <source>
        <dbReference type="Proteomes" id="UP000009375"/>
    </source>
</evidence>
<protein>
    <submittedName>
        <fullName evidence="1">Uncharacterized protein</fullName>
    </submittedName>
</protein>
<organism evidence="1 2">
    <name type="scientific">Candidatus Parvarchaeum acidiphilum ARMAN-4</name>
    <dbReference type="NCBI Taxonomy" id="662760"/>
    <lineage>
        <taxon>Archaea</taxon>
        <taxon>Candidatus Parvarchaeota</taxon>
        <taxon>Candidatus Parvarchaeum</taxon>
    </lineage>
</organism>
<proteinExistence type="predicted"/>
<sequence length="46" mass="5318">MKIGIIMNSNDPETVWNALRFGIKALDKKDGVKISFYDVWKHPTHC</sequence>
<gene>
    <name evidence="1" type="ORF">BJBARM4_0916</name>
</gene>
<evidence type="ECO:0000313" key="1">
    <source>
        <dbReference type="EMBL" id="EEZ92492.1"/>
    </source>
</evidence>
<dbReference type="Proteomes" id="UP000009375">
    <property type="component" value="Unassembled WGS sequence"/>
</dbReference>
<accession>D2EGL7</accession>
<name>D2EGL7_PARA4</name>
<dbReference type="EMBL" id="GG730076">
    <property type="protein sequence ID" value="EEZ92492.1"/>
    <property type="molecule type" value="Genomic_DNA"/>
</dbReference>